<comment type="subcellular location">
    <subcellularLocation>
        <location evidence="13">Cell membrane</location>
        <topology evidence="13">Multi-pass membrane protein</topology>
    </subcellularLocation>
    <subcellularLocation>
        <location evidence="1">Membrane</location>
        <topology evidence="1">Multi-pass membrane protein</topology>
    </subcellularLocation>
</comment>
<keyword evidence="5 13" id="KW-0812">Transmembrane</keyword>
<accession>A0A059XS44</accession>
<dbReference type="HOGENOM" id="CLU_148047_4_1_0"/>
<keyword evidence="16" id="KW-1185">Reference proteome</keyword>
<keyword evidence="9 13" id="KW-0446">Lipid-binding</keyword>
<dbReference type="EMBL" id="CP007243">
    <property type="protein sequence ID" value="AIA29850.1"/>
    <property type="molecule type" value="Genomic_DNA"/>
</dbReference>
<dbReference type="InterPro" id="IPR005953">
    <property type="entry name" value="ATP_synth_csu_bac/chlpt"/>
</dbReference>
<reference evidence="15 16" key="2">
    <citation type="journal article" date="2015" name="Biomed. Res. Int.">
        <title>Effects of Arsenite Resistance on the Growth and Functional Gene Expression of Leptospirillum ferriphilum and Acidithiobacillus thiooxidans in Pure Culture and Coculture.</title>
        <authorList>
            <person name="Jiang H."/>
            <person name="Liang Y."/>
            <person name="Yin H."/>
            <person name="Xiao Y."/>
            <person name="Guo X."/>
            <person name="Xu Y."/>
            <person name="Hu Q."/>
            <person name="Liu H."/>
            <person name="Liu X."/>
        </authorList>
    </citation>
    <scope>NUCLEOTIDE SEQUENCE [LARGE SCALE GENOMIC DNA]</scope>
    <source>
        <strain evidence="15 16">YSK</strain>
    </source>
</reference>
<feature type="transmembrane region" description="Helical" evidence="13">
    <location>
        <begin position="49"/>
        <end position="74"/>
    </location>
</feature>
<keyword evidence="10 13" id="KW-0472">Membrane</keyword>
<dbReference type="InterPro" id="IPR038662">
    <property type="entry name" value="ATP_synth_F0_csu_sf"/>
</dbReference>
<evidence type="ECO:0000256" key="9">
    <source>
        <dbReference type="ARBA" id="ARBA00023121"/>
    </source>
</evidence>
<dbReference type="PANTHER" id="PTHR10031">
    <property type="entry name" value="ATP SYNTHASE LIPID-BINDING PROTEIN, MITOCHONDRIAL"/>
    <property type="match status" value="1"/>
</dbReference>
<reference evidence="16" key="1">
    <citation type="submission" date="2014-02" db="EMBL/GenBank/DDBJ databases">
        <title>Complete genome sequence and comparative genomic analysis of the nitrogen-fixing bacterium Leptospirillum ferriphilum YSK.</title>
        <authorList>
            <person name="Guo X."/>
            <person name="Yin H."/>
            <person name="Liang Y."/>
            <person name="Hu Q."/>
            <person name="Ma L."/>
            <person name="Xiao Y."/>
            <person name="Zhang X."/>
            <person name="Qiu G."/>
            <person name="Liu X."/>
        </authorList>
    </citation>
    <scope>NUCLEOTIDE SEQUENCE [LARGE SCALE GENOMIC DNA]</scope>
    <source>
        <strain evidence="16">YSK</strain>
    </source>
</reference>
<evidence type="ECO:0000256" key="2">
    <source>
        <dbReference type="ARBA" id="ARBA00006704"/>
    </source>
</evidence>
<dbReference type="InterPro" id="IPR002379">
    <property type="entry name" value="ATPase_proteolipid_c-like_dom"/>
</dbReference>
<sequence>MDVHAAALIGMGAAAIGVAGSGAGIGYIFGKMIEAVARQPEVEGRVSKYMWLGFALSEAVALYALVIAFIIMGLRK</sequence>
<dbReference type="AlphaFoldDB" id="A0A059XS44"/>
<evidence type="ECO:0000256" key="4">
    <source>
        <dbReference type="ARBA" id="ARBA00022547"/>
    </source>
</evidence>
<dbReference type="PROSITE" id="PS00605">
    <property type="entry name" value="ATPASE_C"/>
    <property type="match status" value="1"/>
</dbReference>
<dbReference type="FunFam" id="1.20.20.10:FF:000008">
    <property type="entry name" value="ATPase subunit 9 homolog"/>
    <property type="match status" value="1"/>
</dbReference>
<feature type="domain" description="V-ATPase proteolipid subunit C-like" evidence="14">
    <location>
        <begin position="9"/>
        <end position="71"/>
    </location>
</feature>
<evidence type="ECO:0000256" key="11">
    <source>
        <dbReference type="ARBA" id="ARBA00023310"/>
    </source>
</evidence>
<dbReference type="GO" id="GO:0005886">
    <property type="term" value="C:plasma membrane"/>
    <property type="evidence" value="ECO:0007669"/>
    <property type="project" value="UniProtKB-SubCell"/>
</dbReference>
<dbReference type="PRINTS" id="PR00124">
    <property type="entry name" value="ATPASEC"/>
</dbReference>
<evidence type="ECO:0000256" key="5">
    <source>
        <dbReference type="ARBA" id="ARBA00022692"/>
    </source>
</evidence>
<dbReference type="GO" id="GO:0045259">
    <property type="term" value="C:proton-transporting ATP synthase complex"/>
    <property type="evidence" value="ECO:0007669"/>
    <property type="project" value="UniProtKB-KW"/>
</dbReference>
<dbReference type="KEGG" id="lfp:Y981_00505"/>
<dbReference type="NCBIfam" id="TIGR01260">
    <property type="entry name" value="ATP_synt_c"/>
    <property type="match status" value="1"/>
</dbReference>
<evidence type="ECO:0000259" key="14">
    <source>
        <dbReference type="Pfam" id="PF00137"/>
    </source>
</evidence>
<evidence type="ECO:0000256" key="7">
    <source>
        <dbReference type="ARBA" id="ARBA00022989"/>
    </source>
</evidence>
<evidence type="ECO:0000256" key="8">
    <source>
        <dbReference type="ARBA" id="ARBA00023065"/>
    </source>
</evidence>
<dbReference type="RefSeq" id="WP_014959857.1">
    <property type="nucleotide sequence ID" value="NZ_CP007243.1"/>
</dbReference>
<dbReference type="OrthoDB" id="9811093at2"/>
<keyword evidence="11 13" id="KW-0066">ATP synthesis</keyword>
<evidence type="ECO:0000256" key="10">
    <source>
        <dbReference type="ARBA" id="ARBA00023136"/>
    </source>
</evidence>
<keyword evidence="13" id="KW-1003">Cell membrane</keyword>
<comment type="function">
    <text evidence="13">Key component of the F(0) channel; it plays a direct role in translocation across the membrane. A homomeric c-ring of between 10-14 subunits forms the central stalk rotor element with the F(1) delta and epsilon subunits.</text>
</comment>
<gene>
    <name evidence="13" type="primary">atpE</name>
    <name evidence="15" type="ORF">Y981_00505</name>
</gene>
<feature type="site" description="Reversibly protonated during proton transport" evidence="13">
    <location>
        <position position="58"/>
    </location>
</feature>
<dbReference type="InterPro" id="IPR020537">
    <property type="entry name" value="ATP_synth_F0_csu_DDCD_BS"/>
</dbReference>
<dbReference type="GO" id="GO:0008289">
    <property type="term" value="F:lipid binding"/>
    <property type="evidence" value="ECO:0007669"/>
    <property type="project" value="UniProtKB-KW"/>
</dbReference>
<keyword evidence="4 13" id="KW-0138">CF(0)</keyword>
<keyword evidence="8 13" id="KW-0406">Ion transport</keyword>
<organism evidence="15 16">
    <name type="scientific">Leptospirillum ferriphilum YSK</name>
    <dbReference type="NCBI Taxonomy" id="1441628"/>
    <lineage>
        <taxon>Bacteria</taxon>
        <taxon>Pseudomonadati</taxon>
        <taxon>Nitrospirota</taxon>
        <taxon>Nitrospiria</taxon>
        <taxon>Nitrospirales</taxon>
        <taxon>Nitrospiraceae</taxon>
        <taxon>Leptospirillum</taxon>
    </lineage>
</organism>
<evidence type="ECO:0000313" key="15">
    <source>
        <dbReference type="EMBL" id="AIA29850.1"/>
    </source>
</evidence>
<evidence type="ECO:0000256" key="3">
    <source>
        <dbReference type="ARBA" id="ARBA00022448"/>
    </source>
</evidence>
<name>A0A059XS44_9BACT</name>
<dbReference type="Pfam" id="PF00137">
    <property type="entry name" value="ATP-synt_C"/>
    <property type="match status" value="1"/>
</dbReference>
<dbReference type="InterPro" id="IPR000454">
    <property type="entry name" value="ATP_synth_F0_csu"/>
</dbReference>
<dbReference type="InterPro" id="IPR035921">
    <property type="entry name" value="F/V-ATP_Csub_sf"/>
</dbReference>
<dbReference type="HAMAP" id="MF_01396">
    <property type="entry name" value="ATP_synth_c_bact"/>
    <property type="match status" value="1"/>
</dbReference>
<dbReference type="Gene3D" id="1.20.20.10">
    <property type="entry name" value="F1F0 ATP synthase subunit C"/>
    <property type="match status" value="1"/>
</dbReference>
<keyword evidence="6 13" id="KW-0375">Hydrogen ion transport</keyword>
<evidence type="ECO:0000313" key="16">
    <source>
        <dbReference type="Proteomes" id="UP000027059"/>
    </source>
</evidence>
<evidence type="ECO:0000256" key="13">
    <source>
        <dbReference type="HAMAP-Rule" id="MF_01396"/>
    </source>
</evidence>
<feature type="transmembrane region" description="Helical" evidence="13">
    <location>
        <begin position="7"/>
        <end position="29"/>
    </location>
</feature>
<comment type="function">
    <text evidence="12 13">F(1)F(0) ATP synthase produces ATP from ADP in the presence of a proton or sodium gradient. F-type ATPases consist of two structural domains, F(1) containing the extramembraneous catalytic core and F(0) containing the membrane proton channel, linked together by a central stalk and a peripheral stalk. During catalysis, ATP synthesis in the catalytic domain of F(1) is coupled via a rotary mechanism of the central stalk subunits to proton translocation.</text>
</comment>
<evidence type="ECO:0000256" key="6">
    <source>
        <dbReference type="ARBA" id="ARBA00022781"/>
    </source>
</evidence>
<dbReference type="GO" id="GO:0046933">
    <property type="term" value="F:proton-transporting ATP synthase activity, rotational mechanism"/>
    <property type="evidence" value="ECO:0007669"/>
    <property type="project" value="UniProtKB-UniRule"/>
</dbReference>
<dbReference type="SUPFAM" id="SSF81333">
    <property type="entry name" value="F1F0 ATP synthase subunit C"/>
    <property type="match status" value="1"/>
</dbReference>
<dbReference type="PANTHER" id="PTHR10031:SF0">
    <property type="entry name" value="ATPASE PROTEIN 9"/>
    <property type="match status" value="1"/>
</dbReference>
<dbReference type="Proteomes" id="UP000027059">
    <property type="component" value="Chromosome"/>
</dbReference>
<proteinExistence type="inferred from homology"/>
<comment type="similarity">
    <text evidence="2 13">Belongs to the ATPase C chain family.</text>
</comment>
<protein>
    <recommendedName>
        <fullName evidence="13">ATP synthase subunit c</fullName>
    </recommendedName>
    <alternativeName>
        <fullName evidence="13">ATP synthase F(0) sector subunit c</fullName>
    </alternativeName>
    <alternativeName>
        <fullName evidence="13">F-type ATPase subunit c</fullName>
        <shortName evidence="13">F-ATPase subunit c</shortName>
    </alternativeName>
    <alternativeName>
        <fullName evidence="13">Lipid-binding protein</fullName>
    </alternativeName>
</protein>
<dbReference type="GO" id="GO:0033177">
    <property type="term" value="C:proton-transporting two-sector ATPase complex, proton-transporting domain"/>
    <property type="evidence" value="ECO:0007669"/>
    <property type="project" value="InterPro"/>
</dbReference>
<evidence type="ECO:0000256" key="1">
    <source>
        <dbReference type="ARBA" id="ARBA00004141"/>
    </source>
</evidence>
<dbReference type="CDD" id="cd18182">
    <property type="entry name" value="ATP-synt_Fo_c_ATP5G3"/>
    <property type="match status" value="1"/>
</dbReference>
<keyword evidence="7 13" id="KW-1133">Transmembrane helix</keyword>
<evidence type="ECO:0000256" key="12">
    <source>
        <dbReference type="ARBA" id="ARBA00025198"/>
    </source>
</evidence>
<keyword evidence="3 13" id="KW-0813">Transport</keyword>